<feature type="transmembrane region" description="Helical" evidence="10">
    <location>
        <begin position="160"/>
        <end position="178"/>
    </location>
</feature>
<feature type="transmembrane region" description="Helical" evidence="10">
    <location>
        <begin position="131"/>
        <end position="148"/>
    </location>
</feature>
<feature type="transmembrane region" description="Helical" evidence="10">
    <location>
        <begin position="389"/>
        <end position="411"/>
    </location>
</feature>
<evidence type="ECO:0000256" key="2">
    <source>
        <dbReference type="ARBA" id="ARBA00022448"/>
    </source>
</evidence>
<accession>A0A363UNU3</accession>
<comment type="subcellular location">
    <subcellularLocation>
        <location evidence="1">Cell inner membrane</location>
        <topology evidence="1">Multi-pass membrane protein</topology>
    </subcellularLocation>
</comment>
<keyword evidence="8 10" id="KW-0472">Membrane</keyword>
<dbReference type="InterPro" id="IPR050222">
    <property type="entry name" value="MATE_MdtK"/>
</dbReference>
<dbReference type="AlphaFoldDB" id="A0A363UNU3"/>
<sequence>MNAVWVEIRACLQLAVPIVLAQLAMMGSRVADTIMAGRLSATDLAAVASGASYWMILGLLVIGLANGLSPIVAQQRGRGVAATEIGSYIQQCLWVAILIGTAWLVLMWLTAAPLMTQLGLSPTATQAATGYLQAVALGAPATSVMLVLRFGADGMGQARPFLLIGLAGLAVNVLLNYMLMWGRLGAPQLGAVGCGYATAVADIVMLLLFLLAYRVHKPLRALQVFARRVMPQRETVVDWMRVGLPIAVMLTFEAGFFGATALVMARFGDIPAAAHQIAMNYSSVCFMVPLGIAFATTVRVGHAIGRGRPEAARRAGWTGVGLSLVFAAFSAALMLLAPGWIVGLYTDSASVAPLAVRLLFWAALFQFFDCLQASSAGALRGFKDTRWPMLITLVAYWIVGMPVGATLAFAGGYGPDALWWGIILGLGTAGVLLCWRLARRSGRVVSQTA</sequence>
<evidence type="ECO:0000313" key="12">
    <source>
        <dbReference type="Proteomes" id="UP000251800"/>
    </source>
</evidence>
<organism evidence="11 12">
    <name type="scientific">Abyssibacter profundi</name>
    <dbReference type="NCBI Taxonomy" id="2182787"/>
    <lineage>
        <taxon>Bacteria</taxon>
        <taxon>Pseudomonadati</taxon>
        <taxon>Pseudomonadota</taxon>
        <taxon>Gammaproteobacteria</taxon>
        <taxon>Chromatiales</taxon>
        <taxon>Oceanococcaceae</taxon>
        <taxon>Abyssibacter</taxon>
    </lineage>
</organism>
<evidence type="ECO:0000256" key="8">
    <source>
        <dbReference type="ARBA" id="ARBA00023136"/>
    </source>
</evidence>
<reference evidence="11 12" key="1">
    <citation type="submission" date="2018-05" db="EMBL/GenBank/DDBJ databases">
        <title>Abyssibacter profundi OUC007T gen. nov., sp. nov, a marine bacterium isolated from seawater of the Mariana Trench.</title>
        <authorList>
            <person name="Zhou S."/>
        </authorList>
    </citation>
    <scope>NUCLEOTIDE SEQUENCE [LARGE SCALE GENOMIC DNA]</scope>
    <source>
        <strain evidence="11 12">OUC007</strain>
    </source>
</reference>
<evidence type="ECO:0000256" key="9">
    <source>
        <dbReference type="ARBA" id="ARBA00031636"/>
    </source>
</evidence>
<proteinExistence type="predicted"/>
<dbReference type="CDD" id="cd13131">
    <property type="entry name" value="MATE_NorM_like"/>
    <property type="match status" value="1"/>
</dbReference>
<evidence type="ECO:0000313" key="11">
    <source>
        <dbReference type="EMBL" id="PWN57130.1"/>
    </source>
</evidence>
<dbReference type="PIRSF" id="PIRSF006603">
    <property type="entry name" value="DinF"/>
    <property type="match status" value="1"/>
</dbReference>
<gene>
    <name evidence="11" type="ORF">DEH80_04160</name>
</gene>
<keyword evidence="2" id="KW-0813">Transport</keyword>
<feature type="transmembrane region" description="Helical" evidence="10">
    <location>
        <begin position="92"/>
        <end position="111"/>
    </location>
</feature>
<feature type="transmembrane region" description="Helical" evidence="10">
    <location>
        <begin position="319"/>
        <end position="342"/>
    </location>
</feature>
<dbReference type="GO" id="GO:0005886">
    <property type="term" value="C:plasma membrane"/>
    <property type="evidence" value="ECO:0007669"/>
    <property type="project" value="UniProtKB-SubCell"/>
</dbReference>
<dbReference type="PANTHER" id="PTHR43298">
    <property type="entry name" value="MULTIDRUG RESISTANCE PROTEIN NORM-RELATED"/>
    <property type="match status" value="1"/>
</dbReference>
<keyword evidence="4" id="KW-1003">Cell membrane</keyword>
<dbReference type="InterPro" id="IPR002528">
    <property type="entry name" value="MATE_fam"/>
</dbReference>
<evidence type="ECO:0000256" key="3">
    <source>
        <dbReference type="ARBA" id="ARBA00022449"/>
    </source>
</evidence>
<dbReference type="Pfam" id="PF01554">
    <property type="entry name" value="MatE"/>
    <property type="match status" value="2"/>
</dbReference>
<feature type="transmembrane region" description="Helical" evidence="10">
    <location>
        <begin position="277"/>
        <end position="298"/>
    </location>
</feature>
<dbReference type="GO" id="GO:0006811">
    <property type="term" value="P:monoatomic ion transport"/>
    <property type="evidence" value="ECO:0007669"/>
    <property type="project" value="UniProtKB-KW"/>
</dbReference>
<dbReference type="EMBL" id="QEQK01000003">
    <property type="protein sequence ID" value="PWN57130.1"/>
    <property type="molecule type" value="Genomic_DNA"/>
</dbReference>
<feature type="transmembrane region" description="Helical" evidence="10">
    <location>
        <begin position="190"/>
        <end position="213"/>
    </location>
</feature>
<feature type="transmembrane region" description="Helical" evidence="10">
    <location>
        <begin position="51"/>
        <end position="72"/>
    </location>
</feature>
<keyword evidence="7" id="KW-0406">Ion transport</keyword>
<feature type="transmembrane region" description="Helical" evidence="10">
    <location>
        <begin position="348"/>
        <end position="368"/>
    </location>
</feature>
<name>A0A363UNU3_9GAMM</name>
<evidence type="ECO:0000256" key="4">
    <source>
        <dbReference type="ARBA" id="ARBA00022475"/>
    </source>
</evidence>
<keyword evidence="12" id="KW-1185">Reference proteome</keyword>
<dbReference type="InterPro" id="IPR048279">
    <property type="entry name" value="MdtK-like"/>
</dbReference>
<dbReference type="NCBIfam" id="TIGR00797">
    <property type="entry name" value="matE"/>
    <property type="match status" value="1"/>
</dbReference>
<evidence type="ECO:0000256" key="10">
    <source>
        <dbReference type="SAM" id="Phobius"/>
    </source>
</evidence>
<feature type="transmembrane region" description="Helical" evidence="10">
    <location>
        <begin position="242"/>
        <end position="265"/>
    </location>
</feature>
<dbReference type="GO" id="GO:0015297">
    <property type="term" value="F:antiporter activity"/>
    <property type="evidence" value="ECO:0007669"/>
    <property type="project" value="UniProtKB-KW"/>
</dbReference>
<evidence type="ECO:0000256" key="7">
    <source>
        <dbReference type="ARBA" id="ARBA00023065"/>
    </source>
</evidence>
<evidence type="ECO:0000256" key="1">
    <source>
        <dbReference type="ARBA" id="ARBA00004429"/>
    </source>
</evidence>
<keyword evidence="6 10" id="KW-1133">Transmembrane helix</keyword>
<protein>
    <recommendedName>
        <fullName evidence="9">Multidrug-efflux transporter</fullName>
    </recommendedName>
</protein>
<keyword evidence="3" id="KW-0050">Antiport</keyword>
<dbReference type="PANTHER" id="PTHR43298:SF2">
    <property type="entry name" value="FMN_FAD EXPORTER YEEO-RELATED"/>
    <property type="match status" value="1"/>
</dbReference>
<evidence type="ECO:0000256" key="6">
    <source>
        <dbReference type="ARBA" id="ARBA00022989"/>
    </source>
</evidence>
<comment type="caution">
    <text evidence="11">The sequence shown here is derived from an EMBL/GenBank/DDBJ whole genome shotgun (WGS) entry which is preliminary data.</text>
</comment>
<dbReference type="GO" id="GO:0042910">
    <property type="term" value="F:xenobiotic transmembrane transporter activity"/>
    <property type="evidence" value="ECO:0007669"/>
    <property type="project" value="InterPro"/>
</dbReference>
<evidence type="ECO:0000256" key="5">
    <source>
        <dbReference type="ARBA" id="ARBA00022692"/>
    </source>
</evidence>
<feature type="transmembrane region" description="Helical" evidence="10">
    <location>
        <begin position="417"/>
        <end position="438"/>
    </location>
</feature>
<dbReference type="Proteomes" id="UP000251800">
    <property type="component" value="Unassembled WGS sequence"/>
</dbReference>
<keyword evidence="5 10" id="KW-0812">Transmembrane</keyword>